<feature type="transmembrane region" description="Helical" evidence="4">
    <location>
        <begin position="117"/>
        <end position="138"/>
    </location>
</feature>
<feature type="transmembrane region" description="Helical" evidence="4">
    <location>
        <begin position="52"/>
        <end position="73"/>
    </location>
</feature>
<evidence type="ECO:0000256" key="4">
    <source>
        <dbReference type="SAM" id="Phobius"/>
    </source>
</evidence>
<feature type="transmembrane region" description="Helical" evidence="4">
    <location>
        <begin position="176"/>
        <end position="196"/>
    </location>
</feature>
<evidence type="ECO:0000256" key="1">
    <source>
        <dbReference type="ARBA" id="ARBA00022692"/>
    </source>
</evidence>
<dbReference type="Gene3D" id="1.20.1250.20">
    <property type="entry name" value="MFS general substrate transporter like domains"/>
    <property type="match status" value="2"/>
</dbReference>
<dbReference type="Pfam" id="PF07690">
    <property type="entry name" value="MFS_1"/>
    <property type="match status" value="1"/>
</dbReference>
<feature type="transmembrane region" description="Helical" evidence="4">
    <location>
        <begin position="394"/>
        <end position="413"/>
    </location>
</feature>
<protein>
    <submittedName>
        <fullName evidence="6">Oxalate/formate MFS antiporter</fullName>
    </submittedName>
</protein>
<feature type="transmembrane region" description="Helical" evidence="4">
    <location>
        <begin position="231"/>
        <end position="250"/>
    </location>
</feature>
<feature type="transmembrane region" description="Helical" evidence="4">
    <location>
        <begin position="262"/>
        <end position="282"/>
    </location>
</feature>
<dbReference type="GO" id="GO:0019531">
    <property type="term" value="F:oxalate transmembrane transporter activity"/>
    <property type="evidence" value="ECO:0007669"/>
    <property type="project" value="InterPro"/>
</dbReference>
<sequence length="428" mass="46143">MPQDDAFGNLQKDAIAPVGILSSRWSQLLLSIICMMAIASPQYVWALFTTPLLARFGVSLAVLQVTFTLLVVIQTFFSPLQGFLVDRFGARSLLSIGTMITGLSWVLSAAADNVYELYLGYGLLGGLGTGIVYVGVIGHIARWFPDKRGFALGMVAAGYGFGAVLTTFPISSSLGYLGYTRTLTIFGLILGAIGFISAQGIRKPEGSATSEVLPEPVGIGLTPKEMLRKPIFWIMFVMMAMMSTSGLMVISQMGAFAQDFGVSGALVFGVAALPLALTIDRITNGLTRPFFGWLSDVGGRENIMAVAFGMEALAMIAWLYMRHDPLLFVLLSGVVFFGWGEIFSLFPSTLTDTFGTRHATTNYGCLYLSQGIGSVVGGPVAALIYTAYASWVPVFLTMIFLDALAALMALFVLKKYRTRYLHAMRGQA</sequence>
<feature type="transmembrane region" description="Helical" evidence="4">
    <location>
        <begin position="303"/>
        <end position="321"/>
    </location>
</feature>
<dbReference type="InterPro" id="IPR020846">
    <property type="entry name" value="MFS_dom"/>
</dbReference>
<dbReference type="InterPro" id="IPR050327">
    <property type="entry name" value="Proton-linked_MCT"/>
</dbReference>
<comment type="caution">
    <text evidence="6">The sequence shown here is derived from an EMBL/GenBank/DDBJ whole genome shotgun (WGS) entry which is preliminary data.</text>
</comment>
<feature type="transmembrane region" description="Helical" evidence="4">
    <location>
        <begin position="28"/>
        <end position="46"/>
    </location>
</feature>
<dbReference type="SUPFAM" id="SSF103473">
    <property type="entry name" value="MFS general substrate transporter"/>
    <property type="match status" value="1"/>
</dbReference>
<dbReference type="CDD" id="cd17353">
    <property type="entry name" value="MFS_OFA_like"/>
    <property type="match status" value="1"/>
</dbReference>
<feature type="transmembrane region" description="Helical" evidence="4">
    <location>
        <begin position="327"/>
        <end position="346"/>
    </location>
</feature>
<evidence type="ECO:0000256" key="2">
    <source>
        <dbReference type="ARBA" id="ARBA00022989"/>
    </source>
</evidence>
<keyword evidence="1 4" id="KW-0812">Transmembrane</keyword>
<dbReference type="RefSeq" id="WP_163099212.1">
    <property type="nucleotide sequence ID" value="NZ_CP127523.1"/>
</dbReference>
<dbReference type="InterPro" id="IPR036259">
    <property type="entry name" value="MFS_trans_sf"/>
</dbReference>
<organism evidence="6">
    <name type="scientific">Acidithiobacillus ferrianus</name>
    <dbReference type="NCBI Taxonomy" id="2678518"/>
    <lineage>
        <taxon>Bacteria</taxon>
        <taxon>Pseudomonadati</taxon>
        <taxon>Pseudomonadota</taxon>
        <taxon>Acidithiobacillia</taxon>
        <taxon>Acidithiobacillales</taxon>
        <taxon>Acidithiobacillaceae</taxon>
        <taxon>Acidithiobacillus</taxon>
    </lineage>
</organism>
<dbReference type="NCBIfam" id="TIGR04259">
    <property type="entry name" value="oxa_formateAnti"/>
    <property type="match status" value="1"/>
</dbReference>
<feature type="transmembrane region" description="Helical" evidence="4">
    <location>
        <begin position="150"/>
        <end position="170"/>
    </location>
</feature>
<dbReference type="EMBL" id="WNJL01000050">
    <property type="protein sequence ID" value="NDU43802.1"/>
    <property type="molecule type" value="Genomic_DNA"/>
</dbReference>
<evidence type="ECO:0000256" key="3">
    <source>
        <dbReference type="ARBA" id="ARBA00023136"/>
    </source>
</evidence>
<dbReference type="PROSITE" id="PS50850">
    <property type="entry name" value="MFS"/>
    <property type="match status" value="1"/>
</dbReference>
<dbReference type="PANTHER" id="PTHR11360:SF304">
    <property type="entry name" value="MFS DOMAIN-CONTAINING PROTEIN"/>
    <property type="match status" value="1"/>
</dbReference>
<gene>
    <name evidence="6" type="primary">oxlT</name>
    <name evidence="6" type="ORF">GL267_14575</name>
</gene>
<proteinExistence type="predicted"/>
<accession>A0A845U7Z4</accession>
<dbReference type="PANTHER" id="PTHR11360">
    <property type="entry name" value="MONOCARBOXYLATE TRANSPORTER"/>
    <property type="match status" value="1"/>
</dbReference>
<name>A0A845U7Z4_9PROT</name>
<dbReference type="AlphaFoldDB" id="A0A845U7Z4"/>
<dbReference type="InterPro" id="IPR011701">
    <property type="entry name" value="MFS"/>
</dbReference>
<dbReference type="InterPro" id="IPR026355">
    <property type="entry name" value="Oxa/Form_antiport"/>
</dbReference>
<keyword evidence="2 4" id="KW-1133">Transmembrane helix</keyword>
<reference evidence="6" key="1">
    <citation type="submission" date="2019-11" db="EMBL/GenBank/DDBJ databases">
        <title>Acidithiobacillus ferrianus sp. nov.: a facultatively anaerobic and extremely acidophilic chemolithoautotroph.</title>
        <authorList>
            <person name="Norris P.R."/>
            <person name="Falagan C."/>
            <person name="Moya-Beltran A."/>
            <person name="Castro M."/>
            <person name="Quatrini R."/>
            <person name="Johnson D.B."/>
        </authorList>
    </citation>
    <scope>NUCLEOTIDE SEQUENCE [LARGE SCALE GENOMIC DNA]</scope>
    <source>
        <strain evidence="6">MG</strain>
    </source>
</reference>
<feature type="domain" description="Major facilitator superfamily (MFS) profile" evidence="5">
    <location>
        <begin position="26"/>
        <end position="417"/>
    </location>
</feature>
<feature type="transmembrane region" description="Helical" evidence="4">
    <location>
        <begin position="93"/>
        <end position="111"/>
    </location>
</feature>
<dbReference type="GO" id="GO:0016020">
    <property type="term" value="C:membrane"/>
    <property type="evidence" value="ECO:0007669"/>
    <property type="project" value="InterPro"/>
</dbReference>
<keyword evidence="3 4" id="KW-0472">Membrane</keyword>
<evidence type="ECO:0000313" key="6">
    <source>
        <dbReference type="EMBL" id="NDU43802.1"/>
    </source>
</evidence>
<evidence type="ECO:0000259" key="5">
    <source>
        <dbReference type="PROSITE" id="PS50850"/>
    </source>
</evidence>